<evidence type="ECO:0000256" key="2">
    <source>
        <dbReference type="ARBA" id="ARBA00022525"/>
    </source>
</evidence>
<keyword evidence="3" id="KW-0732">Signal</keyword>
<gene>
    <name evidence="7" type="primary">LOC108038095</name>
    <name evidence="5" type="synonym">108038095</name>
</gene>
<dbReference type="RefSeq" id="XP_016970300.1">
    <property type="nucleotide sequence ID" value="XM_017114811.1"/>
</dbReference>
<keyword evidence="6" id="KW-1185">Reference proteome</keyword>
<dbReference type="InterPro" id="IPR001283">
    <property type="entry name" value="CRISP-related"/>
</dbReference>
<evidence type="ECO:0000313" key="5">
    <source>
        <dbReference type="EnsemblMetazoa" id="XP_016970300.1"/>
    </source>
</evidence>
<proteinExistence type="predicted"/>
<evidence type="ECO:0000256" key="1">
    <source>
        <dbReference type="ARBA" id="ARBA00004613"/>
    </source>
</evidence>
<dbReference type="SMART" id="SM00198">
    <property type="entry name" value="SCP"/>
    <property type="match status" value="1"/>
</dbReference>
<organism evidence="7">
    <name type="scientific">Drosophila rhopaloa</name>
    <name type="common">Fruit fly</name>
    <dbReference type="NCBI Taxonomy" id="1041015"/>
    <lineage>
        <taxon>Eukaryota</taxon>
        <taxon>Metazoa</taxon>
        <taxon>Ecdysozoa</taxon>
        <taxon>Arthropoda</taxon>
        <taxon>Hexapoda</taxon>
        <taxon>Insecta</taxon>
        <taxon>Pterygota</taxon>
        <taxon>Neoptera</taxon>
        <taxon>Endopterygota</taxon>
        <taxon>Diptera</taxon>
        <taxon>Brachycera</taxon>
        <taxon>Muscomorpha</taxon>
        <taxon>Ephydroidea</taxon>
        <taxon>Drosophilidae</taxon>
        <taxon>Drosophila</taxon>
        <taxon>Sophophora</taxon>
    </lineage>
</organism>
<feature type="signal peptide" evidence="3">
    <location>
        <begin position="1"/>
        <end position="20"/>
    </location>
</feature>
<dbReference type="CDD" id="cd05382">
    <property type="entry name" value="CAP_GAPR1-like"/>
    <property type="match status" value="1"/>
</dbReference>
<sequence length="191" mass="21494">MAVVNIAIVLALCWLVVVEASPEEDSLKEHNRLRKKHGCPPLTLDDTLTKDCEEYAKVIGEQGSLTHSGDGRKYGENLCYRSDDPLKCVQDWYDEIKDYDFDKGQYSSGIGHFTAMIWKSAQKMGYGQVKNDKGVYFVVARYYPPVNIIGQFKENVPKPIDGSDGTTMFDNSSMVQVNALLILLAFLHFTN</sequence>
<evidence type="ECO:0000313" key="7">
    <source>
        <dbReference type="RefSeq" id="XP_016970300.1"/>
    </source>
</evidence>
<dbReference type="InterPro" id="IPR034113">
    <property type="entry name" value="SCP_GAPR1-like"/>
</dbReference>
<dbReference type="EnsemblMetazoa" id="XM_017114811.2">
    <property type="protein sequence ID" value="XP_016970300.1"/>
    <property type="gene ID" value="LOC108038095"/>
</dbReference>
<accession>A0A6P4DX84</accession>
<dbReference type="PRINTS" id="PR00837">
    <property type="entry name" value="V5TPXLIKE"/>
</dbReference>
<evidence type="ECO:0000259" key="4">
    <source>
        <dbReference type="SMART" id="SM00198"/>
    </source>
</evidence>
<dbReference type="FunFam" id="3.40.33.10:FF:000002">
    <property type="entry name" value="Golgi-associated plant pathogenesis-related protein 1"/>
    <property type="match status" value="1"/>
</dbReference>
<feature type="chain" id="PRO_5028204235" evidence="3">
    <location>
        <begin position="21"/>
        <end position="191"/>
    </location>
</feature>
<feature type="domain" description="SCP" evidence="4">
    <location>
        <begin position="21"/>
        <end position="150"/>
    </location>
</feature>
<dbReference type="Pfam" id="PF00188">
    <property type="entry name" value="CAP"/>
    <property type="match status" value="1"/>
</dbReference>
<evidence type="ECO:0000256" key="3">
    <source>
        <dbReference type="SAM" id="SignalP"/>
    </source>
</evidence>
<keyword evidence="2" id="KW-0964">Secreted</keyword>
<dbReference type="PANTHER" id="PTHR10334">
    <property type="entry name" value="CYSTEINE-RICH SECRETORY PROTEIN-RELATED"/>
    <property type="match status" value="1"/>
</dbReference>
<dbReference type="Proteomes" id="UP001652680">
    <property type="component" value="Unassembled WGS sequence"/>
</dbReference>
<comment type="subcellular location">
    <subcellularLocation>
        <location evidence="1">Secreted</location>
    </subcellularLocation>
</comment>
<name>A0A6P4DX84_DRORH</name>
<dbReference type="OrthoDB" id="337038at2759"/>
<dbReference type="GeneID" id="108038095"/>
<dbReference type="AlphaFoldDB" id="A0A6P4DX84"/>
<reference evidence="5" key="3">
    <citation type="submission" date="2025-05" db="UniProtKB">
        <authorList>
            <consortium name="EnsemblMetazoa"/>
        </authorList>
    </citation>
    <scope>IDENTIFICATION</scope>
</reference>
<dbReference type="SUPFAM" id="SSF55797">
    <property type="entry name" value="PR-1-like"/>
    <property type="match status" value="1"/>
</dbReference>
<reference evidence="7" key="2">
    <citation type="submission" date="2025-04" db="UniProtKB">
        <authorList>
            <consortium name="RefSeq"/>
        </authorList>
    </citation>
    <scope>IDENTIFICATION</scope>
</reference>
<evidence type="ECO:0000313" key="6">
    <source>
        <dbReference type="Proteomes" id="UP001652680"/>
    </source>
</evidence>
<dbReference type="InterPro" id="IPR014044">
    <property type="entry name" value="CAP_dom"/>
</dbReference>
<protein>
    <submittedName>
        <fullName evidence="7">Golgi-associated plant pathogenesis-related protein 1 isoform X1</fullName>
    </submittedName>
</protein>
<dbReference type="GO" id="GO:0005576">
    <property type="term" value="C:extracellular region"/>
    <property type="evidence" value="ECO:0007669"/>
    <property type="project" value="UniProtKB-SubCell"/>
</dbReference>
<dbReference type="InterPro" id="IPR035940">
    <property type="entry name" value="CAP_sf"/>
</dbReference>
<dbReference type="Gene3D" id="3.40.33.10">
    <property type="entry name" value="CAP"/>
    <property type="match status" value="1"/>
</dbReference>
<reference evidence="6" key="1">
    <citation type="journal article" date="2021" name="Elife">
        <title>Highly contiguous assemblies of 101 drosophilid genomes.</title>
        <authorList>
            <person name="Kim B.Y."/>
            <person name="Wang J.R."/>
            <person name="Miller D.E."/>
            <person name="Barmina O."/>
            <person name="Delaney E."/>
            <person name="Thompson A."/>
            <person name="Comeault A.A."/>
            <person name="Peede D."/>
            <person name="D'Agostino E.R."/>
            <person name="Pelaez J."/>
            <person name="Aguilar J.M."/>
            <person name="Haji D."/>
            <person name="Matsunaga T."/>
            <person name="Armstrong E.E."/>
            <person name="Zych M."/>
            <person name="Ogawa Y."/>
            <person name="Stamenkovic-Radak M."/>
            <person name="Jelic M."/>
            <person name="Veselinovic M.S."/>
            <person name="Tanaskovic M."/>
            <person name="Eric P."/>
            <person name="Gao J.J."/>
            <person name="Katoh T.K."/>
            <person name="Toda M.J."/>
            <person name="Watabe H."/>
            <person name="Watada M."/>
            <person name="Davis J.S."/>
            <person name="Moyle L.C."/>
            <person name="Manoli G."/>
            <person name="Bertolini E."/>
            <person name="Kostal V."/>
            <person name="Hawley R.S."/>
            <person name="Takahashi A."/>
            <person name="Jones C.D."/>
            <person name="Price D.K."/>
            <person name="Whiteman N."/>
            <person name="Kopp A."/>
            <person name="Matute D.R."/>
            <person name="Petrov D.A."/>
        </authorList>
    </citation>
    <scope>NUCLEOTIDE SEQUENCE [LARGE SCALE GENOMIC DNA]</scope>
</reference>